<dbReference type="Gene3D" id="3.40.50.880">
    <property type="match status" value="1"/>
</dbReference>
<comment type="similarity">
    <text evidence="2 11">Belongs to the CTP synthase family.</text>
</comment>
<feature type="binding site" evidence="11">
    <location>
        <position position="354"/>
    </location>
    <ligand>
        <name>L-glutamine</name>
        <dbReference type="ChEBI" id="CHEBI:58359"/>
    </ligand>
</feature>
<dbReference type="InterPro" id="IPR017456">
    <property type="entry name" value="CTP_synthase_N"/>
</dbReference>
<evidence type="ECO:0000256" key="11">
    <source>
        <dbReference type="HAMAP-Rule" id="MF_01227"/>
    </source>
</evidence>
<feature type="binding site" evidence="11">
    <location>
        <begin position="14"/>
        <end position="19"/>
    </location>
    <ligand>
        <name>ATP</name>
        <dbReference type="ChEBI" id="CHEBI:30616"/>
    </ligand>
</feature>
<evidence type="ECO:0000256" key="2">
    <source>
        <dbReference type="ARBA" id="ARBA00007533"/>
    </source>
</evidence>
<evidence type="ECO:0000313" key="14">
    <source>
        <dbReference type="EMBL" id="SHH58996.1"/>
    </source>
</evidence>
<comment type="catalytic activity">
    <reaction evidence="11">
        <text>L-glutamine + H2O = L-glutamate + NH4(+)</text>
        <dbReference type="Rhea" id="RHEA:15889"/>
        <dbReference type="ChEBI" id="CHEBI:15377"/>
        <dbReference type="ChEBI" id="CHEBI:28938"/>
        <dbReference type="ChEBI" id="CHEBI:29985"/>
        <dbReference type="ChEBI" id="CHEBI:58359"/>
    </reaction>
</comment>
<accession>A0A1M5U821</accession>
<evidence type="ECO:0000259" key="12">
    <source>
        <dbReference type="Pfam" id="PF00117"/>
    </source>
</evidence>
<keyword evidence="3 11" id="KW-0436">Ligase</keyword>
<feature type="binding site" evidence="11">
    <location>
        <position position="463"/>
    </location>
    <ligand>
        <name>L-glutamine</name>
        <dbReference type="ChEBI" id="CHEBI:58359"/>
    </ligand>
</feature>
<feature type="binding site" evidence="11">
    <location>
        <begin position="188"/>
        <end position="193"/>
    </location>
    <ligand>
        <name>UTP</name>
        <dbReference type="ChEBI" id="CHEBI:46398"/>
    </ligand>
</feature>
<dbReference type="PANTHER" id="PTHR11550">
    <property type="entry name" value="CTP SYNTHASE"/>
    <property type="match status" value="1"/>
</dbReference>
<dbReference type="EMBL" id="FQXD01000009">
    <property type="protein sequence ID" value="SHH58996.1"/>
    <property type="molecule type" value="Genomic_DNA"/>
</dbReference>
<dbReference type="EC" id="6.3.4.2" evidence="11"/>
<feature type="active site" evidence="11">
    <location>
        <position position="510"/>
    </location>
</feature>
<keyword evidence="15" id="KW-1185">Reference proteome</keyword>
<dbReference type="OrthoDB" id="9801107at2"/>
<dbReference type="HAMAP" id="MF_01227">
    <property type="entry name" value="PyrG"/>
    <property type="match status" value="1"/>
</dbReference>
<dbReference type="GO" id="GO:0005829">
    <property type="term" value="C:cytosol"/>
    <property type="evidence" value="ECO:0007669"/>
    <property type="project" value="TreeGrafter"/>
</dbReference>
<feature type="active site" evidence="11">
    <location>
        <position position="508"/>
    </location>
</feature>
<feature type="binding site" evidence="11">
    <location>
        <position position="405"/>
    </location>
    <ligand>
        <name>L-glutamine</name>
        <dbReference type="ChEBI" id="CHEBI:58359"/>
    </ligand>
</feature>
<keyword evidence="7 11" id="KW-0460">Magnesium</keyword>
<feature type="region of interest" description="Amidoligase domain" evidence="11">
    <location>
        <begin position="1"/>
        <end position="267"/>
    </location>
</feature>
<organism evidence="14 15">
    <name type="scientific">Virgibacillus chiguensis</name>
    <dbReference type="NCBI Taxonomy" id="411959"/>
    <lineage>
        <taxon>Bacteria</taxon>
        <taxon>Bacillati</taxon>
        <taxon>Bacillota</taxon>
        <taxon>Bacilli</taxon>
        <taxon>Bacillales</taxon>
        <taxon>Bacillaceae</taxon>
        <taxon>Virgibacillus</taxon>
    </lineage>
</organism>
<evidence type="ECO:0000256" key="5">
    <source>
        <dbReference type="ARBA" id="ARBA00022741"/>
    </source>
</evidence>
<dbReference type="InterPro" id="IPR004468">
    <property type="entry name" value="CTP_synthase"/>
</dbReference>
<feature type="binding site" evidence="11">
    <location>
        <begin position="188"/>
        <end position="193"/>
    </location>
    <ligand>
        <name>CTP</name>
        <dbReference type="ChEBI" id="CHEBI:37563"/>
        <note>allosteric inhibitor</note>
    </ligand>
</feature>
<comment type="pathway">
    <text evidence="1 11">Pyrimidine metabolism; CTP biosynthesis via de novo pathway; CTP from UDP: step 2/2.</text>
</comment>
<gene>
    <name evidence="11" type="primary">pyrG</name>
    <name evidence="14" type="ORF">SAMN05421807_10961</name>
</gene>
<dbReference type="SUPFAM" id="SSF52540">
    <property type="entry name" value="P-loop containing nucleoside triphosphate hydrolases"/>
    <property type="match status" value="1"/>
</dbReference>
<feature type="binding site" evidence="11">
    <location>
        <position position="224"/>
    </location>
    <ligand>
        <name>UTP</name>
        <dbReference type="ChEBI" id="CHEBI:46398"/>
    </ligand>
</feature>
<dbReference type="FunFam" id="3.40.50.880:FF:000002">
    <property type="entry name" value="CTP synthase"/>
    <property type="match status" value="1"/>
</dbReference>
<evidence type="ECO:0000259" key="13">
    <source>
        <dbReference type="Pfam" id="PF06418"/>
    </source>
</evidence>
<dbReference type="AlphaFoldDB" id="A0A1M5U821"/>
<feature type="binding site" evidence="11">
    <location>
        <begin position="148"/>
        <end position="150"/>
    </location>
    <ligand>
        <name>CTP</name>
        <dbReference type="ChEBI" id="CHEBI:37563"/>
        <note>allosteric inhibitor</note>
    </ligand>
</feature>
<feature type="binding site" evidence="11">
    <location>
        <position position="71"/>
    </location>
    <ligand>
        <name>ATP</name>
        <dbReference type="ChEBI" id="CHEBI:30616"/>
    </ligand>
</feature>
<comment type="activity regulation">
    <text evidence="11">Allosterically activated by GTP, when glutamine is the substrate; GTP has no effect on the reaction when ammonia is the substrate. The allosteric effector GTP functions by stabilizing the protein conformation that binds the tetrahedral intermediate(s) formed during glutamine hydrolysis. Inhibited by the product CTP, via allosteric rather than competitive inhibition.</text>
</comment>
<dbReference type="Gene3D" id="3.40.50.300">
    <property type="entry name" value="P-loop containing nucleotide triphosphate hydrolases"/>
    <property type="match status" value="1"/>
</dbReference>
<comment type="catalytic activity">
    <reaction evidence="10 11">
        <text>UTP + L-glutamine + ATP + H2O = CTP + L-glutamate + ADP + phosphate + 2 H(+)</text>
        <dbReference type="Rhea" id="RHEA:26426"/>
        <dbReference type="ChEBI" id="CHEBI:15377"/>
        <dbReference type="ChEBI" id="CHEBI:15378"/>
        <dbReference type="ChEBI" id="CHEBI:29985"/>
        <dbReference type="ChEBI" id="CHEBI:30616"/>
        <dbReference type="ChEBI" id="CHEBI:37563"/>
        <dbReference type="ChEBI" id="CHEBI:43474"/>
        <dbReference type="ChEBI" id="CHEBI:46398"/>
        <dbReference type="ChEBI" id="CHEBI:58359"/>
        <dbReference type="ChEBI" id="CHEBI:456216"/>
        <dbReference type="EC" id="6.3.4.2"/>
    </reaction>
</comment>
<evidence type="ECO:0000313" key="15">
    <source>
        <dbReference type="Proteomes" id="UP000184079"/>
    </source>
</evidence>
<evidence type="ECO:0000256" key="4">
    <source>
        <dbReference type="ARBA" id="ARBA00022723"/>
    </source>
</evidence>
<comment type="catalytic activity">
    <reaction evidence="11">
        <text>UTP + NH4(+) + ATP = CTP + ADP + phosphate + 2 H(+)</text>
        <dbReference type="Rhea" id="RHEA:16597"/>
        <dbReference type="ChEBI" id="CHEBI:15378"/>
        <dbReference type="ChEBI" id="CHEBI:28938"/>
        <dbReference type="ChEBI" id="CHEBI:30616"/>
        <dbReference type="ChEBI" id="CHEBI:37563"/>
        <dbReference type="ChEBI" id="CHEBI:43474"/>
        <dbReference type="ChEBI" id="CHEBI:46398"/>
        <dbReference type="ChEBI" id="CHEBI:456216"/>
    </reaction>
</comment>
<comment type="caution">
    <text evidence="11">Lacks conserved residue(s) required for the propagation of feature annotation.</text>
</comment>
<dbReference type="NCBIfam" id="TIGR00337">
    <property type="entry name" value="PyrG"/>
    <property type="match status" value="1"/>
</dbReference>
<dbReference type="SUPFAM" id="SSF52317">
    <property type="entry name" value="Class I glutamine amidotransferase-like"/>
    <property type="match status" value="1"/>
</dbReference>
<dbReference type="GO" id="GO:0046872">
    <property type="term" value="F:metal ion binding"/>
    <property type="evidence" value="ECO:0007669"/>
    <property type="project" value="UniProtKB-KW"/>
</dbReference>
<comment type="miscellaneous">
    <text evidence="11">CTPSs have evolved a hybrid strategy for distinguishing between UTP and CTP. The overlapping regions of the product feedback inhibitory and substrate sites recognize a common feature in both compounds, the triphosphate moiety. To differentiate isosteric substrate and product pyrimidine rings, an additional pocket far from the expected kinase/ligase catalytic site, specifically recognizes the cytosine and ribose portions of the product inhibitor.</text>
</comment>
<dbReference type="Proteomes" id="UP000184079">
    <property type="component" value="Unassembled WGS sequence"/>
</dbReference>
<feature type="binding site" evidence="11">
    <location>
        <begin position="382"/>
        <end position="385"/>
    </location>
    <ligand>
        <name>L-glutamine</name>
        <dbReference type="ChEBI" id="CHEBI:58359"/>
    </ligand>
</feature>
<feature type="active site" description="Nucleophile; for glutamine hydrolysis" evidence="11">
    <location>
        <position position="381"/>
    </location>
</feature>
<keyword evidence="4 11" id="KW-0479">Metal-binding</keyword>
<dbReference type="CDD" id="cd01746">
    <property type="entry name" value="GATase1_CTP_Synthase"/>
    <property type="match status" value="1"/>
</dbReference>
<sequence>MTKYIFVTGGVVSSLGKGITAASLGRLLKNRGLQVTIQKFDPYINVDPGTMSPYQHGEVYVTEDGAETDLDLGHYERFIDINLNKYSNITTGKVYSSVIRKERRGDYLGGTVQVIPHITNEIKEQVFRAGEATGADIVITEIGGTVGDIESLPFLEAIRQIKKDVGRDSVMYLHCTLVPYIQAAGEMKTKPTQHSVKELRSLGIQPDVIVLRTEQAISKEMKEKIALFCDINEKAVIEMLDADTLYQVPIALQEQRLDELTCNHFGLDCKEADMEEWLELLNKVRHLSKTVDIALVGKYVELPDAYLSVVEALKHAGFMYDADIRVHWVNSELLDEKTIHEQLEHVDGILVPGGFGDRGIEGKITAVQYARENKIPFLGICLGMQLATVEFARNVVGLYGAHSSEIDPDTAYPIIDLLPEQKDISDLGGTLRLGIYPCKLKDGTKVKAAYNGADYIEERHRHRYEFNNVYREQMEEYGFVFSGTSPDGRLVETIEIADHPWFVASQFHPEFTSRPTRAQALFKGFVGAAVDFQKA</sequence>
<name>A0A1M5U821_9BACI</name>
<evidence type="ECO:0000256" key="10">
    <source>
        <dbReference type="ARBA" id="ARBA00047781"/>
    </source>
</evidence>
<keyword evidence="9 11" id="KW-0665">Pyrimidine biosynthesis</keyword>
<feature type="binding site" evidence="11">
    <location>
        <position position="13"/>
    </location>
    <ligand>
        <name>UTP</name>
        <dbReference type="ChEBI" id="CHEBI:46398"/>
    </ligand>
</feature>
<dbReference type="GO" id="GO:0003883">
    <property type="term" value="F:CTP synthase activity"/>
    <property type="evidence" value="ECO:0007669"/>
    <property type="project" value="UniProtKB-UniRule"/>
</dbReference>
<feature type="binding site" evidence="11">
    <location>
        <position position="224"/>
    </location>
    <ligand>
        <name>CTP</name>
        <dbReference type="ChEBI" id="CHEBI:37563"/>
        <note>allosteric inhibitor</note>
    </ligand>
</feature>
<feature type="binding site" evidence="11">
    <location>
        <position position="13"/>
    </location>
    <ligand>
        <name>CTP</name>
        <dbReference type="ChEBI" id="CHEBI:37563"/>
        <note>allosteric inhibitor</note>
    </ligand>
</feature>
<keyword evidence="8 11" id="KW-0315">Glutamine amidotransferase</keyword>
<comment type="subunit">
    <text evidence="11">Homotetramer.</text>
</comment>
<evidence type="ECO:0000256" key="1">
    <source>
        <dbReference type="ARBA" id="ARBA00005171"/>
    </source>
</evidence>
<dbReference type="PANTHER" id="PTHR11550:SF0">
    <property type="entry name" value="CTP SYNTHASE-RELATED"/>
    <property type="match status" value="1"/>
</dbReference>
<dbReference type="InterPro" id="IPR029062">
    <property type="entry name" value="Class_I_gatase-like"/>
</dbReference>
<keyword evidence="6 11" id="KW-0067">ATP-binding</keyword>
<feature type="binding site" evidence="11">
    <location>
        <position position="71"/>
    </location>
    <ligand>
        <name>Mg(2+)</name>
        <dbReference type="ChEBI" id="CHEBI:18420"/>
    </ligand>
</feature>
<protein>
    <recommendedName>
        <fullName evidence="11">CTP synthase</fullName>
        <ecNumber evidence="11">6.3.4.2</ecNumber>
    </recommendedName>
    <alternativeName>
        <fullName evidence="11">Cytidine 5'-triphosphate synthase</fullName>
    </alternativeName>
    <alternativeName>
        <fullName evidence="11">Cytidine triphosphate synthetase</fullName>
        <shortName evidence="11">CTP synthetase</shortName>
        <shortName evidence="11">CTPS</shortName>
    </alternativeName>
    <alternativeName>
        <fullName evidence="11">UTP--ammonia ligase</fullName>
    </alternativeName>
</protein>
<dbReference type="GO" id="GO:0005524">
    <property type="term" value="F:ATP binding"/>
    <property type="evidence" value="ECO:0007669"/>
    <property type="project" value="UniProtKB-KW"/>
</dbReference>
<feature type="binding site" evidence="11">
    <location>
        <position position="242"/>
    </location>
    <ligand>
        <name>ATP</name>
        <dbReference type="ChEBI" id="CHEBI:30616"/>
    </ligand>
</feature>
<reference evidence="15" key="1">
    <citation type="submission" date="2016-11" db="EMBL/GenBank/DDBJ databases">
        <authorList>
            <person name="Varghese N."/>
            <person name="Submissions S."/>
        </authorList>
    </citation>
    <scope>NUCLEOTIDE SEQUENCE [LARGE SCALE GENOMIC DNA]</scope>
    <source>
        <strain evidence="15">CGMCC 1.6496</strain>
    </source>
</reference>
<dbReference type="CDD" id="cd03113">
    <property type="entry name" value="CTPS_N"/>
    <property type="match status" value="1"/>
</dbReference>
<evidence type="ECO:0000256" key="9">
    <source>
        <dbReference type="ARBA" id="ARBA00022975"/>
    </source>
</evidence>
<evidence type="ECO:0000256" key="7">
    <source>
        <dbReference type="ARBA" id="ARBA00022842"/>
    </source>
</evidence>
<dbReference type="FunFam" id="3.40.50.300:FF:000009">
    <property type="entry name" value="CTP synthase"/>
    <property type="match status" value="1"/>
</dbReference>
<feature type="binding site" evidence="11">
    <location>
        <position position="141"/>
    </location>
    <ligand>
        <name>Mg(2+)</name>
        <dbReference type="ChEBI" id="CHEBI:18420"/>
    </ligand>
</feature>
<dbReference type="GO" id="GO:0019856">
    <property type="term" value="P:pyrimidine nucleobase biosynthetic process"/>
    <property type="evidence" value="ECO:0007669"/>
    <property type="project" value="TreeGrafter"/>
</dbReference>
<dbReference type="GO" id="GO:0004359">
    <property type="term" value="F:glutaminase activity"/>
    <property type="evidence" value="ECO:0007669"/>
    <property type="project" value="RHEA"/>
</dbReference>
<dbReference type="UniPathway" id="UPA00159">
    <property type="reaction ID" value="UER00277"/>
</dbReference>
<proteinExistence type="inferred from homology"/>
<dbReference type="Pfam" id="PF06418">
    <property type="entry name" value="CTP_synth_N"/>
    <property type="match status" value="1"/>
</dbReference>
<feature type="binding site" evidence="11">
    <location>
        <position position="54"/>
    </location>
    <ligand>
        <name>L-glutamine</name>
        <dbReference type="ChEBI" id="CHEBI:58359"/>
    </ligand>
</feature>
<keyword evidence="5 11" id="KW-0547">Nucleotide-binding</keyword>
<dbReference type="RefSeq" id="WP_073009200.1">
    <property type="nucleotide sequence ID" value="NZ_FQXD01000009.1"/>
</dbReference>
<dbReference type="GO" id="GO:0042802">
    <property type="term" value="F:identical protein binding"/>
    <property type="evidence" value="ECO:0007669"/>
    <property type="project" value="TreeGrafter"/>
</dbReference>
<dbReference type="InterPro" id="IPR027417">
    <property type="entry name" value="P-loop_NTPase"/>
</dbReference>
<evidence type="ECO:0000256" key="6">
    <source>
        <dbReference type="ARBA" id="ARBA00022840"/>
    </source>
</evidence>
<feature type="domain" description="CTP synthase N-terminal" evidence="13">
    <location>
        <begin position="3"/>
        <end position="267"/>
    </location>
</feature>
<dbReference type="GO" id="GO:0044210">
    <property type="term" value="P:'de novo' CTP biosynthetic process"/>
    <property type="evidence" value="ECO:0007669"/>
    <property type="project" value="UniProtKB-UniRule"/>
</dbReference>
<dbReference type="NCBIfam" id="NF003792">
    <property type="entry name" value="PRK05380.1"/>
    <property type="match status" value="1"/>
</dbReference>
<dbReference type="GO" id="GO:0097268">
    <property type="term" value="C:cytoophidium"/>
    <property type="evidence" value="ECO:0007669"/>
    <property type="project" value="UniProtKB-ARBA"/>
</dbReference>
<comment type="function">
    <text evidence="11">Catalyzes the ATP-dependent amination of UTP to CTP with either L-glutamine or ammonia as the source of nitrogen. Regulates intracellular CTP levels through interactions with the four ribonucleotide triphosphates.</text>
</comment>
<dbReference type="PROSITE" id="PS51273">
    <property type="entry name" value="GATASE_TYPE_1"/>
    <property type="match status" value="1"/>
</dbReference>
<dbReference type="Pfam" id="PF00117">
    <property type="entry name" value="GATase"/>
    <property type="match status" value="1"/>
</dbReference>
<dbReference type="InterPro" id="IPR033828">
    <property type="entry name" value="GATase1_CTP_Synthase"/>
</dbReference>
<evidence type="ECO:0000256" key="8">
    <source>
        <dbReference type="ARBA" id="ARBA00022962"/>
    </source>
</evidence>
<feature type="domain" description="Glutamine amidotransferase" evidence="12">
    <location>
        <begin position="302"/>
        <end position="526"/>
    </location>
</feature>
<evidence type="ECO:0000256" key="3">
    <source>
        <dbReference type="ARBA" id="ARBA00022598"/>
    </source>
</evidence>
<dbReference type="InterPro" id="IPR017926">
    <property type="entry name" value="GATASE"/>
</dbReference>